<gene>
    <name evidence="2" type="ORF">XbrCFBP1976_13770</name>
</gene>
<dbReference type="EMBL" id="MDCE01000019">
    <property type="protein sequence ID" value="PPV06098.1"/>
    <property type="molecule type" value="Genomic_DNA"/>
</dbReference>
<evidence type="ECO:0000256" key="1">
    <source>
        <dbReference type="SAM" id="MobiDB-lite"/>
    </source>
</evidence>
<sequence>MQTQKKRHGASRGALIKPNREVPCQHGNGNTSVAVAEFPLDVWRTSAAYSLSQASRAKSSGELKYHLRHWVIRHACYMRGVHSNWPDYAWATFASAITASGLQIKFHRNDVRAVCRMADRIARGEG</sequence>
<accession>A0ABX5BQ70</accession>
<name>A0ABX5BQ70_9XANT</name>
<reference evidence="2 3" key="1">
    <citation type="submission" date="2016-08" db="EMBL/GenBank/DDBJ databases">
        <title>Evolution of the type three secretion system and type three effector repertoires in Xanthomonas.</title>
        <authorList>
            <person name="Merda D."/>
            <person name="Briand M."/>
            <person name="Bosis E."/>
            <person name="Rousseau C."/>
            <person name="Portier P."/>
            <person name="Jacques M.-A."/>
            <person name="Fischer-Le Saux M."/>
        </authorList>
    </citation>
    <scope>NUCLEOTIDE SEQUENCE [LARGE SCALE GENOMIC DNA]</scope>
    <source>
        <strain evidence="2 3">CFBP1976</strain>
    </source>
</reference>
<evidence type="ECO:0000313" key="3">
    <source>
        <dbReference type="Proteomes" id="UP000239710"/>
    </source>
</evidence>
<dbReference type="RefSeq" id="WP_083992926.1">
    <property type="nucleotide sequence ID" value="NZ_FLTX01000020.1"/>
</dbReference>
<proteinExistence type="predicted"/>
<organism evidence="2 3">
    <name type="scientific">Xanthomonas bromi</name>
    <dbReference type="NCBI Taxonomy" id="56449"/>
    <lineage>
        <taxon>Bacteria</taxon>
        <taxon>Pseudomonadati</taxon>
        <taxon>Pseudomonadota</taxon>
        <taxon>Gammaproteobacteria</taxon>
        <taxon>Lysobacterales</taxon>
        <taxon>Lysobacteraceae</taxon>
        <taxon>Xanthomonas</taxon>
    </lineage>
</organism>
<comment type="caution">
    <text evidence="2">The sequence shown here is derived from an EMBL/GenBank/DDBJ whole genome shotgun (WGS) entry which is preliminary data.</text>
</comment>
<dbReference type="Proteomes" id="UP000239710">
    <property type="component" value="Unassembled WGS sequence"/>
</dbReference>
<feature type="region of interest" description="Disordered" evidence="1">
    <location>
        <begin position="1"/>
        <end position="28"/>
    </location>
</feature>
<feature type="compositionally biased region" description="Basic residues" evidence="1">
    <location>
        <begin position="1"/>
        <end position="10"/>
    </location>
</feature>
<protein>
    <submittedName>
        <fullName evidence="2">Uncharacterized protein</fullName>
    </submittedName>
</protein>
<evidence type="ECO:0000313" key="2">
    <source>
        <dbReference type="EMBL" id="PPV06098.1"/>
    </source>
</evidence>
<keyword evidence="3" id="KW-1185">Reference proteome</keyword>